<comment type="caution">
    <text evidence="2">The sequence shown here is derived from an EMBL/GenBank/DDBJ whole genome shotgun (WGS) entry which is preliminary data.</text>
</comment>
<dbReference type="Proteomes" id="UP001321749">
    <property type="component" value="Unassembled WGS sequence"/>
</dbReference>
<reference evidence="2" key="1">
    <citation type="journal article" date="2023" name="Mol. Phylogenet. Evol.">
        <title>Genome-scale phylogeny and comparative genomics of the fungal order Sordariales.</title>
        <authorList>
            <person name="Hensen N."/>
            <person name="Bonometti L."/>
            <person name="Westerberg I."/>
            <person name="Brannstrom I.O."/>
            <person name="Guillou S."/>
            <person name="Cros-Aarteil S."/>
            <person name="Calhoun S."/>
            <person name="Haridas S."/>
            <person name="Kuo A."/>
            <person name="Mondo S."/>
            <person name="Pangilinan J."/>
            <person name="Riley R."/>
            <person name="LaButti K."/>
            <person name="Andreopoulos B."/>
            <person name="Lipzen A."/>
            <person name="Chen C."/>
            <person name="Yan M."/>
            <person name="Daum C."/>
            <person name="Ng V."/>
            <person name="Clum A."/>
            <person name="Steindorff A."/>
            <person name="Ohm R.A."/>
            <person name="Martin F."/>
            <person name="Silar P."/>
            <person name="Natvig D.O."/>
            <person name="Lalanne C."/>
            <person name="Gautier V."/>
            <person name="Ament-Velasquez S.L."/>
            <person name="Kruys A."/>
            <person name="Hutchinson M.I."/>
            <person name="Powell A.J."/>
            <person name="Barry K."/>
            <person name="Miller A.N."/>
            <person name="Grigoriev I.V."/>
            <person name="Debuchy R."/>
            <person name="Gladieux P."/>
            <person name="Hiltunen Thoren M."/>
            <person name="Johannesson H."/>
        </authorList>
    </citation>
    <scope>NUCLEOTIDE SEQUENCE</scope>
    <source>
        <strain evidence="2">PSN324</strain>
    </source>
</reference>
<evidence type="ECO:0000313" key="2">
    <source>
        <dbReference type="EMBL" id="KAK4458932.1"/>
    </source>
</evidence>
<feature type="compositionally biased region" description="Acidic residues" evidence="1">
    <location>
        <begin position="152"/>
        <end position="188"/>
    </location>
</feature>
<evidence type="ECO:0000256" key="1">
    <source>
        <dbReference type="SAM" id="MobiDB-lite"/>
    </source>
</evidence>
<organism evidence="2 3">
    <name type="scientific">Cladorrhinum samala</name>
    <dbReference type="NCBI Taxonomy" id="585594"/>
    <lineage>
        <taxon>Eukaryota</taxon>
        <taxon>Fungi</taxon>
        <taxon>Dikarya</taxon>
        <taxon>Ascomycota</taxon>
        <taxon>Pezizomycotina</taxon>
        <taxon>Sordariomycetes</taxon>
        <taxon>Sordariomycetidae</taxon>
        <taxon>Sordariales</taxon>
        <taxon>Podosporaceae</taxon>
        <taxon>Cladorrhinum</taxon>
    </lineage>
</organism>
<gene>
    <name evidence="2" type="ORF">QBC42DRAFT_275657</name>
</gene>
<protein>
    <submittedName>
        <fullName evidence="2">Uncharacterized protein</fullName>
    </submittedName>
</protein>
<sequence>MPTYFVHAFRWHRQGIMIHIVTNQLDSASPGWISSPRSSKAILDSFSRIYPFFPSADHSRTPTSDVAASQRSPIQLIEEYDPDNLEVTSSPYAYVCDYVKRVDLSLDVSKEVTNFVSDQSCLGELRDQLQKEASIGWYVVVCGDEERGWPGMDEEDEEEEDDDDEEEDEEDEDEEDEEVEDEKGVDEEVVGKEYDEQPERQGEEEATVGDAIGTEGASAQERRSRS</sequence>
<feature type="region of interest" description="Disordered" evidence="1">
    <location>
        <begin position="146"/>
        <end position="226"/>
    </location>
</feature>
<feature type="compositionally biased region" description="Basic and acidic residues" evidence="1">
    <location>
        <begin position="189"/>
        <end position="203"/>
    </location>
</feature>
<reference evidence="2" key="2">
    <citation type="submission" date="2023-06" db="EMBL/GenBank/DDBJ databases">
        <authorList>
            <consortium name="Lawrence Berkeley National Laboratory"/>
            <person name="Mondo S.J."/>
            <person name="Hensen N."/>
            <person name="Bonometti L."/>
            <person name="Westerberg I."/>
            <person name="Brannstrom I.O."/>
            <person name="Guillou S."/>
            <person name="Cros-Aarteil S."/>
            <person name="Calhoun S."/>
            <person name="Haridas S."/>
            <person name="Kuo A."/>
            <person name="Pangilinan J."/>
            <person name="Riley R."/>
            <person name="Labutti K."/>
            <person name="Andreopoulos B."/>
            <person name="Lipzen A."/>
            <person name="Chen C."/>
            <person name="Yanf M."/>
            <person name="Daum C."/>
            <person name="Ng V."/>
            <person name="Clum A."/>
            <person name="Steindorff A."/>
            <person name="Ohm R."/>
            <person name="Martin F."/>
            <person name="Silar P."/>
            <person name="Natvig D."/>
            <person name="Lalanne C."/>
            <person name="Gautier V."/>
            <person name="Ament-Velasquez S.L."/>
            <person name="Kruys A."/>
            <person name="Hutchinson M.I."/>
            <person name="Powell A.J."/>
            <person name="Barry K."/>
            <person name="Miller A.N."/>
            <person name="Grigoriev I.V."/>
            <person name="Debuchy R."/>
            <person name="Gladieux P."/>
            <person name="Thoren M.H."/>
            <person name="Johannesson H."/>
        </authorList>
    </citation>
    <scope>NUCLEOTIDE SEQUENCE</scope>
    <source>
        <strain evidence="2">PSN324</strain>
    </source>
</reference>
<name>A0AAV9HHG1_9PEZI</name>
<keyword evidence="3" id="KW-1185">Reference proteome</keyword>
<dbReference type="EMBL" id="MU865052">
    <property type="protein sequence ID" value="KAK4458932.1"/>
    <property type="molecule type" value="Genomic_DNA"/>
</dbReference>
<evidence type="ECO:0000313" key="3">
    <source>
        <dbReference type="Proteomes" id="UP001321749"/>
    </source>
</evidence>
<accession>A0AAV9HHG1</accession>
<dbReference type="AlphaFoldDB" id="A0AAV9HHG1"/>
<proteinExistence type="predicted"/>